<reference evidence="3 4" key="1">
    <citation type="submission" date="2020-05" db="EMBL/GenBank/DDBJ databases">
        <title>Genomic Encyclopedia of Type Strains, Phase IV (KMG-V): Genome sequencing to study the core and pangenomes of soil and plant-associated prokaryotes.</title>
        <authorList>
            <person name="Whitman W."/>
        </authorList>
    </citation>
    <scope>NUCLEOTIDE SEQUENCE [LARGE SCALE GENOMIC DNA]</scope>
    <source>
        <strain evidence="3 4">C29</strain>
    </source>
</reference>
<dbReference type="RefSeq" id="WP_173805317.1">
    <property type="nucleotide sequence ID" value="NZ_JABSNM010000008.1"/>
</dbReference>
<keyword evidence="4" id="KW-1185">Reference proteome</keyword>
<feature type="transmembrane region" description="Helical" evidence="2">
    <location>
        <begin position="277"/>
        <end position="296"/>
    </location>
</feature>
<feature type="transmembrane region" description="Helical" evidence="2">
    <location>
        <begin position="154"/>
        <end position="174"/>
    </location>
</feature>
<evidence type="ECO:0000313" key="4">
    <source>
        <dbReference type="Proteomes" id="UP001516061"/>
    </source>
</evidence>
<accession>A0ABX2G4G8</accession>
<evidence type="ECO:0000313" key="3">
    <source>
        <dbReference type="EMBL" id="NRT56319.1"/>
    </source>
</evidence>
<dbReference type="EMBL" id="JABSNM010000008">
    <property type="protein sequence ID" value="NRT56319.1"/>
    <property type="molecule type" value="Genomic_DNA"/>
</dbReference>
<keyword evidence="2" id="KW-0472">Membrane</keyword>
<feature type="transmembrane region" description="Helical" evidence="2">
    <location>
        <begin position="317"/>
        <end position="343"/>
    </location>
</feature>
<sequence length="395" mass="42464">MHPDTGLATPDASAAPPEAPAAAQAPSLRFTATGRAYFRIWIVNLLRTVLTLGLYLPFARARQLRHFHEHTLVDGTPLSFDGDPWKMLRGHLIVGAVVAGYLIGSEFAPMLALAVALAGTAAWPWLMCSALRFRLGHVRWRGRPLGFSGTVAEAYRVFLPMIVPMAVLLGLTPLLASSPELAEDAAAPQGPSAWLIGAVLLCTLAVYLAGPWTLLRMLRYRHGHFTFAGERTRLEGVRLRDLYTMGFKSMLVLMVLGLALGAAGIAATMVLPPLALVAGPLGYMAIVTAMMAYSTSRMQNLAWSHTRSQHLRFDSQLSATALWMLLMKNTLLTVLTLGLYWPFAAVAVARLRLESVTIRSSLPLEQLAGAPAGPEQPAGTIGDAAGELLGLDVAL</sequence>
<dbReference type="InterPro" id="IPR010295">
    <property type="entry name" value="DUF898"/>
</dbReference>
<feature type="region of interest" description="Disordered" evidence="1">
    <location>
        <begin position="1"/>
        <end position="20"/>
    </location>
</feature>
<organism evidence="3 4">
    <name type="scientific">Sphaerotilus uruguayifluvii</name>
    <dbReference type="NCBI Taxonomy" id="2735897"/>
    <lineage>
        <taxon>Bacteria</taxon>
        <taxon>Pseudomonadati</taxon>
        <taxon>Pseudomonadota</taxon>
        <taxon>Betaproteobacteria</taxon>
        <taxon>Burkholderiales</taxon>
        <taxon>Sphaerotilaceae</taxon>
        <taxon>Sphaerotilus</taxon>
    </lineage>
</organism>
<feature type="transmembrane region" description="Helical" evidence="2">
    <location>
        <begin position="36"/>
        <end position="58"/>
    </location>
</feature>
<keyword evidence="2" id="KW-0812">Transmembrane</keyword>
<name>A0ABX2G4G8_9BURK</name>
<keyword evidence="2" id="KW-1133">Transmembrane helix</keyword>
<dbReference type="Proteomes" id="UP001516061">
    <property type="component" value="Unassembled WGS sequence"/>
</dbReference>
<feature type="transmembrane region" description="Helical" evidence="2">
    <location>
        <begin position="250"/>
        <end position="271"/>
    </location>
</feature>
<feature type="transmembrane region" description="Helical" evidence="2">
    <location>
        <begin position="87"/>
        <end position="104"/>
    </location>
</feature>
<evidence type="ECO:0000256" key="1">
    <source>
        <dbReference type="SAM" id="MobiDB-lite"/>
    </source>
</evidence>
<comment type="caution">
    <text evidence="3">The sequence shown here is derived from an EMBL/GenBank/DDBJ whole genome shotgun (WGS) entry which is preliminary data.</text>
</comment>
<feature type="compositionally biased region" description="Low complexity" evidence="1">
    <location>
        <begin position="8"/>
        <end position="20"/>
    </location>
</feature>
<dbReference type="Pfam" id="PF05987">
    <property type="entry name" value="DUF898"/>
    <property type="match status" value="1"/>
</dbReference>
<gene>
    <name evidence="3" type="ORF">HNQ01_002062</name>
</gene>
<evidence type="ECO:0000256" key="2">
    <source>
        <dbReference type="SAM" id="Phobius"/>
    </source>
</evidence>
<feature type="transmembrane region" description="Helical" evidence="2">
    <location>
        <begin position="110"/>
        <end position="133"/>
    </location>
</feature>
<feature type="transmembrane region" description="Helical" evidence="2">
    <location>
        <begin position="194"/>
        <end position="215"/>
    </location>
</feature>
<protein>
    <submittedName>
        <fullName evidence="3">Uncharacterized membrane protein YjgN (DUF898 family)</fullName>
    </submittedName>
</protein>
<proteinExistence type="predicted"/>